<dbReference type="PANTHER" id="PTHR30250">
    <property type="entry name" value="PST FAMILY PREDICTED COLANIC ACID TRANSPORTER"/>
    <property type="match status" value="1"/>
</dbReference>
<name>A0A1M7ZPR8_9HYPH</name>
<evidence type="ECO:0000256" key="4">
    <source>
        <dbReference type="ARBA" id="ARBA00022989"/>
    </source>
</evidence>
<feature type="transmembrane region" description="Helical" evidence="6">
    <location>
        <begin position="154"/>
        <end position="175"/>
    </location>
</feature>
<proteinExistence type="predicted"/>
<evidence type="ECO:0000256" key="5">
    <source>
        <dbReference type="ARBA" id="ARBA00023136"/>
    </source>
</evidence>
<sequence length="456" mass="48310">MGVSLRRLRGSPVLRGAGANIYVQIVRAIGQLVSVPILIKYWGVDTYGLWLLLFSVPGYLVVADFGLAQAATAEMLAHVAKGRRADAVATYRAVRILVLAINAACLLLAAVLAFGLLSGVLAPYDERAGGSVALVLMILTLYGTITIQNGVTSSGYIATGGYALNSYIIGTMYLAETVASWIVVGLGGSIVHAALSYLVVRGVTSVIMMIGLRRRAPWLAEGGWSASPTHIRRLLRPAAALVALTGGQAATIEGGTMVVGLANGAMAVPVFTTARTLTRVALQAVLVVNRAMMPSFSIANATDGRARMKRFALISVALSLACSLPIMAGAALFGPELISLWTHGHVRPDLTFLMLMALSMALNSLWLPLSNLLTSINRQAGFAYFFLFASLAGLGLCLLLSRPFGLTGVAIAMVAVDFVMLVWVSRLIGSLGIIHLRDFRDAFSALRQLLAGRLRR</sequence>
<dbReference type="GO" id="GO:0005886">
    <property type="term" value="C:plasma membrane"/>
    <property type="evidence" value="ECO:0007669"/>
    <property type="project" value="UniProtKB-SubCell"/>
</dbReference>
<keyword evidence="3 6" id="KW-0812">Transmembrane</keyword>
<feature type="transmembrane region" description="Helical" evidence="6">
    <location>
        <begin position="181"/>
        <end position="200"/>
    </location>
</feature>
<dbReference type="InterPro" id="IPR050833">
    <property type="entry name" value="Poly_Biosynth_Transport"/>
</dbReference>
<dbReference type="RefSeq" id="WP_073631130.1">
    <property type="nucleotide sequence ID" value="NZ_FRXO01000008.1"/>
</dbReference>
<accession>A0A1M7ZPR8</accession>
<evidence type="ECO:0000256" key="3">
    <source>
        <dbReference type="ARBA" id="ARBA00022692"/>
    </source>
</evidence>
<feature type="transmembrane region" description="Helical" evidence="6">
    <location>
        <begin position="381"/>
        <end position="401"/>
    </location>
</feature>
<comment type="subcellular location">
    <subcellularLocation>
        <location evidence="1">Cell membrane</location>
        <topology evidence="1">Multi-pass membrane protein</topology>
    </subcellularLocation>
</comment>
<gene>
    <name evidence="7" type="ORF">SAMN02745172_03527</name>
</gene>
<evidence type="ECO:0000256" key="6">
    <source>
        <dbReference type="SAM" id="Phobius"/>
    </source>
</evidence>
<dbReference type="STRING" id="1123029.SAMN02745172_03527"/>
<organism evidence="7 8">
    <name type="scientific">Pseudoxanthobacter soli DSM 19599</name>
    <dbReference type="NCBI Taxonomy" id="1123029"/>
    <lineage>
        <taxon>Bacteria</taxon>
        <taxon>Pseudomonadati</taxon>
        <taxon>Pseudomonadota</taxon>
        <taxon>Alphaproteobacteria</taxon>
        <taxon>Hyphomicrobiales</taxon>
        <taxon>Segnochrobactraceae</taxon>
        <taxon>Pseudoxanthobacter</taxon>
    </lineage>
</organism>
<dbReference type="EMBL" id="FRXO01000008">
    <property type="protein sequence ID" value="SHO66867.1"/>
    <property type="molecule type" value="Genomic_DNA"/>
</dbReference>
<dbReference type="AlphaFoldDB" id="A0A1M7ZPR8"/>
<keyword evidence="4 6" id="KW-1133">Transmembrane helix</keyword>
<feature type="transmembrane region" description="Helical" evidence="6">
    <location>
        <begin position="128"/>
        <end position="147"/>
    </location>
</feature>
<dbReference type="Proteomes" id="UP000186406">
    <property type="component" value="Unassembled WGS sequence"/>
</dbReference>
<feature type="transmembrane region" description="Helical" evidence="6">
    <location>
        <begin position="352"/>
        <end position="369"/>
    </location>
</feature>
<keyword evidence="5 6" id="KW-0472">Membrane</keyword>
<dbReference type="PANTHER" id="PTHR30250:SF26">
    <property type="entry name" value="PSMA PROTEIN"/>
    <property type="match status" value="1"/>
</dbReference>
<dbReference type="OrthoDB" id="7011692at2"/>
<evidence type="ECO:0000256" key="1">
    <source>
        <dbReference type="ARBA" id="ARBA00004651"/>
    </source>
</evidence>
<protein>
    <submittedName>
        <fullName evidence="7">Membrane protein involved in the export of O-antigen and teichoic acid</fullName>
    </submittedName>
</protein>
<keyword evidence="2" id="KW-1003">Cell membrane</keyword>
<feature type="transmembrane region" description="Helical" evidence="6">
    <location>
        <begin position="311"/>
        <end position="332"/>
    </location>
</feature>
<evidence type="ECO:0000313" key="7">
    <source>
        <dbReference type="EMBL" id="SHO66867.1"/>
    </source>
</evidence>
<feature type="transmembrane region" description="Helical" evidence="6">
    <location>
        <begin position="49"/>
        <end position="72"/>
    </location>
</feature>
<evidence type="ECO:0000313" key="8">
    <source>
        <dbReference type="Proteomes" id="UP000186406"/>
    </source>
</evidence>
<evidence type="ECO:0000256" key="2">
    <source>
        <dbReference type="ARBA" id="ARBA00022475"/>
    </source>
</evidence>
<reference evidence="7 8" key="1">
    <citation type="submission" date="2016-12" db="EMBL/GenBank/DDBJ databases">
        <authorList>
            <person name="Song W.-J."/>
            <person name="Kurnit D.M."/>
        </authorList>
    </citation>
    <scope>NUCLEOTIDE SEQUENCE [LARGE SCALE GENOMIC DNA]</scope>
    <source>
        <strain evidence="7 8">DSM 19599</strain>
    </source>
</reference>
<keyword evidence="8" id="KW-1185">Reference proteome</keyword>
<feature type="transmembrane region" description="Helical" evidence="6">
    <location>
        <begin position="407"/>
        <end position="428"/>
    </location>
</feature>
<feature type="transmembrane region" description="Helical" evidence="6">
    <location>
        <begin position="93"/>
        <end position="116"/>
    </location>
</feature>